<dbReference type="InterPro" id="IPR050583">
    <property type="entry name" value="Mycobacterial_A85_antigen"/>
</dbReference>
<dbReference type="InterPro" id="IPR029058">
    <property type="entry name" value="AB_hydrolase_fold"/>
</dbReference>
<reference evidence="1 2" key="1">
    <citation type="submission" date="2017-01" db="EMBL/GenBank/DDBJ databases">
        <authorList>
            <person name="Mah S.A."/>
            <person name="Swanson W.J."/>
            <person name="Moy G.W."/>
            <person name="Vacquier V.D."/>
        </authorList>
    </citation>
    <scope>NUCLEOTIDE SEQUENCE [LARGE SCALE GENOMIC DNA]</scope>
    <source>
        <strain evidence="1 2">CPCC 203464</strain>
    </source>
</reference>
<name>A0A1N7FLD0_9NOCA</name>
<dbReference type="Pfam" id="PF00756">
    <property type="entry name" value="Esterase"/>
    <property type="match status" value="1"/>
</dbReference>
<dbReference type="EMBL" id="FTNT01000005">
    <property type="protein sequence ID" value="SIS01075.1"/>
    <property type="molecule type" value="Genomic_DNA"/>
</dbReference>
<evidence type="ECO:0000313" key="1">
    <source>
        <dbReference type="EMBL" id="SIS01075.1"/>
    </source>
</evidence>
<proteinExistence type="predicted"/>
<dbReference type="Proteomes" id="UP000186218">
    <property type="component" value="Unassembled WGS sequence"/>
</dbReference>
<dbReference type="PANTHER" id="PTHR48098:SF1">
    <property type="entry name" value="DIACYLGLYCEROL ACYLTRANSFERASE_MYCOLYLTRANSFERASE AG85A"/>
    <property type="match status" value="1"/>
</dbReference>
<dbReference type="SUPFAM" id="SSF53474">
    <property type="entry name" value="alpha/beta-Hydrolases"/>
    <property type="match status" value="1"/>
</dbReference>
<evidence type="ECO:0000313" key="2">
    <source>
        <dbReference type="Proteomes" id="UP000186218"/>
    </source>
</evidence>
<organism evidence="1 2">
    <name type="scientific">Williamsia sterculiae</name>
    <dbReference type="NCBI Taxonomy" id="1344003"/>
    <lineage>
        <taxon>Bacteria</taxon>
        <taxon>Bacillati</taxon>
        <taxon>Actinomycetota</taxon>
        <taxon>Actinomycetes</taxon>
        <taxon>Mycobacteriales</taxon>
        <taxon>Nocardiaceae</taxon>
        <taxon>Williamsia</taxon>
    </lineage>
</organism>
<gene>
    <name evidence="1" type="ORF">SAMN05445060_2166</name>
</gene>
<sequence length="327" mass="34568">MALRTRMPRRAAGFRNRLAVGALALLAVVSGGVITGTGSASAAQNVVQVYSAAMGRNIPVWISHARTNNAATLYLLDGLRAPNNNNGWLINTDVRSFFANKNVNVAMPFGGAGSFYSDWEQRDPVLGKVKWETFLTRELPAYMRGQGSDGRRNAIAGLSMSGTSALNLTAHHPGFYQAAASYSGYPIIAAPGFAQGIQVAVAQVGGNPANMWGPWPAGEWVRNDPSLNVGALRGKSVYLSAGAGLPGGGDDAINPASPRFNPTLFAQLVPLETAAGISTRLFVPIAQAAGVRLTTQLSPVGDHWWPYWQRGLHQSWSTTIAPALGTS</sequence>
<dbReference type="AlphaFoldDB" id="A0A1N7FLD0"/>
<dbReference type="InterPro" id="IPR000801">
    <property type="entry name" value="Esterase-like"/>
</dbReference>
<accession>A0A1N7FLD0</accession>
<keyword evidence="1" id="KW-0378">Hydrolase</keyword>
<dbReference type="GO" id="GO:0016747">
    <property type="term" value="F:acyltransferase activity, transferring groups other than amino-acyl groups"/>
    <property type="evidence" value="ECO:0007669"/>
    <property type="project" value="TreeGrafter"/>
</dbReference>
<dbReference type="RefSeq" id="WP_407701212.1">
    <property type="nucleotide sequence ID" value="NZ_FTNT01000005.1"/>
</dbReference>
<dbReference type="Gene3D" id="3.40.50.1820">
    <property type="entry name" value="alpha/beta hydrolase"/>
    <property type="match status" value="1"/>
</dbReference>
<dbReference type="PANTHER" id="PTHR48098">
    <property type="entry name" value="ENTEROCHELIN ESTERASE-RELATED"/>
    <property type="match status" value="1"/>
</dbReference>
<protein>
    <submittedName>
        <fullName evidence="1">S-formylglutathione hydrolase FrmB</fullName>
    </submittedName>
</protein>
<keyword evidence="2" id="KW-1185">Reference proteome</keyword>
<dbReference type="STRING" id="1344003.SAMN05445060_2166"/>
<dbReference type="GO" id="GO:0016787">
    <property type="term" value="F:hydrolase activity"/>
    <property type="evidence" value="ECO:0007669"/>
    <property type="project" value="UniProtKB-KW"/>
</dbReference>